<sequence>MGFNPSLQDVSGSLSSPFEPPADKDLTSSFVPNSYNFQKESREVLPSRSFVSDLYIFAGIGSGYNNESKVSPGKKRKITSEHMVSEFIDTDLSNAFEFSSSLNLRVSPSTSEVSNTHNYTLSSDLIRIEDPECFLGDENSGTSLFAHPTES</sequence>
<accession>A0AAV7JMD1</accession>
<evidence type="ECO:0000256" key="1">
    <source>
        <dbReference type="SAM" id="MobiDB-lite"/>
    </source>
</evidence>
<dbReference type="AlphaFoldDB" id="A0AAV7JMD1"/>
<dbReference type="Proteomes" id="UP001165289">
    <property type="component" value="Unassembled WGS sequence"/>
</dbReference>
<reference evidence="2 3" key="1">
    <citation type="journal article" date="2023" name="BMC Biol.">
        <title>The compact genome of the sponge Oopsacas minuta (Hexactinellida) is lacking key metazoan core genes.</title>
        <authorList>
            <person name="Santini S."/>
            <person name="Schenkelaars Q."/>
            <person name="Jourda C."/>
            <person name="Duchesne M."/>
            <person name="Belahbib H."/>
            <person name="Rocher C."/>
            <person name="Selva M."/>
            <person name="Riesgo A."/>
            <person name="Vervoort M."/>
            <person name="Leys S.P."/>
            <person name="Kodjabachian L."/>
            <person name="Le Bivic A."/>
            <person name="Borchiellini C."/>
            <person name="Claverie J.M."/>
            <person name="Renard E."/>
        </authorList>
    </citation>
    <scope>NUCLEOTIDE SEQUENCE [LARGE SCALE GENOMIC DNA]</scope>
    <source>
        <strain evidence="2">SPO-2</strain>
    </source>
</reference>
<gene>
    <name evidence="2" type="ORF">LOD99_6199</name>
</gene>
<keyword evidence="3" id="KW-1185">Reference proteome</keyword>
<feature type="compositionally biased region" description="Polar residues" evidence="1">
    <location>
        <begin position="1"/>
        <end position="16"/>
    </location>
</feature>
<comment type="caution">
    <text evidence="2">The sequence shown here is derived from an EMBL/GenBank/DDBJ whole genome shotgun (WGS) entry which is preliminary data.</text>
</comment>
<evidence type="ECO:0000313" key="2">
    <source>
        <dbReference type="EMBL" id="KAI6650117.1"/>
    </source>
</evidence>
<evidence type="ECO:0000313" key="3">
    <source>
        <dbReference type="Proteomes" id="UP001165289"/>
    </source>
</evidence>
<organism evidence="2 3">
    <name type="scientific">Oopsacas minuta</name>
    <dbReference type="NCBI Taxonomy" id="111878"/>
    <lineage>
        <taxon>Eukaryota</taxon>
        <taxon>Metazoa</taxon>
        <taxon>Porifera</taxon>
        <taxon>Hexactinellida</taxon>
        <taxon>Hexasterophora</taxon>
        <taxon>Lyssacinosida</taxon>
        <taxon>Leucopsacidae</taxon>
        <taxon>Oopsacas</taxon>
    </lineage>
</organism>
<proteinExistence type="predicted"/>
<dbReference type="EMBL" id="JAKMXF010000314">
    <property type="protein sequence ID" value="KAI6650117.1"/>
    <property type="molecule type" value="Genomic_DNA"/>
</dbReference>
<name>A0AAV7JMD1_9METZ</name>
<feature type="region of interest" description="Disordered" evidence="1">
    <location>
        <begin position="1"/>
        <end position="27"/>
    </location>
</feature>
<protein>
    <submittedName>
        <fullName evidence="2">Uncharacterized protein</fullName>
    </submittedName>
</protein>